<dbReference type="PROSITE" id="PS51352">
    <property type="entry name" value="THIOREDOXIN_2"/>
    <property type="match status" value="1"/>
</dbReference>
<feature type="domain" description="Thioredoxin" evidence="3">
    <location>
        <begin position="8"/>
        <end position="142"/>
    </location>
</feature>
<dbReference type="EMBL" id="CAUYUE010000010">
    <property type="protein sequence ID" value="CAK0784307.1"/>
    <property type="molecule type" value="Genomic_DNA"/>
</dbReference>
<reference evidence="4 5" key="1">
    <citation type="submission" date="2023-10" db="EMBL/GenBank/DDBJ databases">
        <authorList>
            <person name="Maclean D."/>
            <person name="Macfadyen A."/>
        </authorList>
    </citation>
    <scope>NUCLEOTIDE SEQUENCE [LARGE SCALE GENOMIC DNA]</scope>
</reference>
<feature type="signal peptide" evidence="2">
    <location>
        <begin position="1"/>
        <end position="20"/>
    </location>
</feature>
<name>A0AAV1IB44_9CHLO</name>
<evidence type="ECO:0000256" key="1">
    <source>
        <dbReference type="ARBA" id="ARBA00022729"/>
    </source>
</evidence>
<feature type="chain" id="PRO_5043852716" description="Thioredoxin domain-containing protein" evidence="2">
    <location>
        <begin position="21"/>
        <end position="180"/>
    </location>
</feature>
<dbReference type="InterPro" id="IPR013766">
    <property type="entry name" value="Thioredoxin_domain"/>
</dbReference>
<evidence type="ECO:0000256" key="2">
    <source>
        <dbReference type="SAM" id="SignalP"/>
    </source>
</evidence>
<evidence type="ECO:0000259" key="3">
    <source>
        <dbReference type="PROSITE" id="PS51352"/>
    </source>
</evidence>
<comment type="caution">
    <text evidence="4">The sequence shown here is derived from an EMBL/GenBank/DDBJ whole genome shotgun (WGS) entry which is preliminary data.</text>
</comment>
<evidence type="ECO:0000313" key="5">
    <source>
        <dbReference type="Proteomes" id="UP001314263"/>
    </source>
</evidence>
<organism evidence="4 5">
    <name type="scientific">Coccomyxa viridis</name>
    <dbReference type="NCBI Taxonomy" id="1274662"/>
    <lineage>
        <taxon>Eukaryota</taxon>
        <taxon>Viridiplantae</taxon>
        <taxon>Chlorophyta</taxon>
        <taxon>core chlorophytes</taxon>
        <taxon>Trebouxiophyceae</taxon>
        <taxon>Trebouxiophyceae incertae sedis</taxon>
        <taxon>Coccomyxaceae</taxon>
        <taxon>Coccomyxa</taxon>
    </lineage>
</organism>
<dbReference type="AlphaFoldDB" id="A0AAV1IB44"/>
<dbReference type="PANTHER" id="PTHR15337">
    <property type="entry name" value="ANTERIOR GRADIENT PROTEIN-RELATED"/>
    <property type="match status" value="1"/>
</dbReference>
<sequence length="180" mass="19203">MQGCALALSLGLAALCVASAADLSNGFNSDLGWLSPAKLQSVDLAHNTKPIMYLFNQPWCGACKRLKQTFQDEGATIAKLSEKFILVNVGGDDNSAFGEDYAPDGGYIPRILFAEPNGKLRPDLKNPASGKEYVYFYDSIEKVRSGMKKALKALGSGAKADILEKPATTSASAPPEVQEL</sequence>
<dbReference type="PANTHER" id="PTHR15337:SF11">
    <property type="entry name" value="THIOREDOXIN DOMAIN-CONTAINING PROTEIN"/>
    <property type="match status" value="1"/>
</dbReference>
<dbReference type="Gene3D" id="3.40.30.10">
    <property type="entry name" value="Glutaredoxin"/>
    <property type="match status" value="1"/>
</dbReference>
<dbReference type="Pfam" id="PF13899">
    <property type="entry name" value="Thioredoxin_7"/>
    <property type="match status" value="1"/>
</dbReference>
<evidence type="ECO:0000313" key="4">
    <source>
        <dbReference type="EMBL" id="CAK0784307.1"/>
    </source>
</evidence>
<dbReference type="Proteomes" id="UP001314263">
    <property type="component" value="Unassembled WGS sequence"/>
</dbReference>
<keyword evidence="5" id="KW-1185">Reference proteome</keyword>
<dbReference type="SUPFAM" id="SSF52833">
    <property type="entry name" value="Thioredoxin-like"/>
    <property type="match status" value="1"/>
</dbReference>
<protein>
    <recommendedName>
        <fullName evidence="3">Thioredoxin domain-containing protein</fullName>
    </recommendedName>
</protein>
<keyword evidence="1 2" id="KW-0732">Signal</keyword>
<proteinExistence type="predicted"/>
<dbReference type="InterPro" id="IPR051099">
    <property type="entry name" value="AGR/TXD"/>
</dbReference>
<dbReference type="InterPro" id="IPR036249">
    <property type="entry name" value="Thioredoxin-like_sf"/>
</dbReference>
<gene>
    <name evidence="4" type="ORF">CVIRNUC_007511</name>
</gene>
<accession>A0AAV1IB44</accession>